<comment type="caution">
    <text evidence="6">The sequence shown here is derived from an EMBL/GenBank/DDBJ whole genome shotgun (WGS) entry which is preliminary data.</text>
</comment>
<dbReference type="Gene3D" id="1.20.1050.10">
    <property type="match status" value="2"/>
</dbReference>
<dbReference type="InterPro" id="IPR036282">
    <property type="entry name" value="Glutathione-S-Trfase_C_sf"/>
</dbReference>
<evidence type="ECO:0000259" key="5">
    <source>
        <dbReference type="PROSITE" id="PS50404"/>
    </source>
</evidence>
<dbReference type="CDD" id="cd03185">
    <property type="entry name" value="GST_C_Tau"/>
    <property type="match status" value="1"/>
</dbReference>
<dbReference type="PANTHER" id="PTHR11260:SF676">
    <property type="entry name" value="GLUTATHIONE S-TRANSFERASE U8"/>
    <property type="match status" value="1"/>
</dbReference>
<evidence type="ECO:0000256" key="2">
    <source>
        <dbReference type="ARBA" id="ARBA00022679"/>
    </source>
</evidence>
<dbReference type="InterPro" id="IPR045073">
    <property type="entry name" value="Omega/Tau-like"/>
</dbReference>
<dbReference type="Pfam" id="PF00043">
    <property type="entry name" value="GST_C"/>
    <property type="match status" value="1"/>
</dbReference>
<dbReference type="Gene3D" id="3.40.30.10">
    <property type="entry name" value="Glutaredoxin"/>
    <property type="match status" value="1"/>
</dbReference>
<reference evidence="6" key="1">
    <citation type="submission" date="2018-01" db="EMBL/GenBank/DDBJ databases">
        <authorList>
            <person name="Mao J.F."/>
        </authorList>
    </citation>
    <scope>NUCLEOTIDE SEQUENCE</scope>
    <source>
        <strain evidence="6">Huo1</strain>
        <tissue evidence="6">Leaf</tissue>
    </source>
</reference>
<dbReference type="SUPFAM" id="SSF47616">
    <property type="entry name" value="GST C-terminal domain-like"/>
    <property type="match status" value="1"/>
</dbReference>
<dbReference type="FunFam" id="3.40.30.10:FF:000014">
    <property type="entry name" value="Tau class glutathione S-transferase"/>
    <property type="match status" value="1"/>
</dbReference>
<accession>A0A8X8YRI3</accession>
<dbReference type="InterPro" id="IPR036249">
    <property type="entry name" value="Thioredoxin-like_sf"/>
</dbReference>
<dbReference type="PANTHER" id="PTHR11260">
    <property type="entry name" value="GLUTATHIONE S-TRANSFERASE, GST, SUPERFAMILY, GST DOMAIN CONTAINING"/>
    <property type="match status" value="1"/>
</dbReference>
<organism evidence="6">
    <name type="scientific">Salvia splendens</name>
    <name type="common">Scarlet sage</name>
    <dbReference type="NCBI Taxonomy" id="180675"/>
    <lineage>
        <taxon>Eukaryota</taxon>
        <taxon>Viridiplantae</taxon>
        <taxon>Streptophyta</taxon>
        <taxon>Embryophyta</taxon>
        <taxon>Tracheophyta</taxon>
        <taxon>Spermatophyta</taxon>
        <taxon>Magnoliopsida</taxon>
        <taxon>eudicotyledons</taxon>
        <taxon>Gunneridae</taxon>
        <taxon>Pentapetalae</taxon>
        <taxon>asterids</taxon>
        <taxon>lamiids</taxon>
        <taxon>Lamiales</taxon>
        <taxon>Lamiaceae</taxon>
        <taxon>Nepetoideae</taxon>
        <taxon>Mentheae</taxon>
        <taxon>Salviinae</taxon>
        <taxon>Salvia</taxon>
        <taxon>Salvia subgen. Calosphace</taxon>
        <taxon>core Calosphace</taxon>
    </lineage>
</organism>
<name>A0A8X8YRI3_SALSN</name>
<dbReference type="CDD" id="cd03058">
    <property type="entry name" value="GST_N_Tau"/>
    <property type="match status" value="1"/>
</dbReference>
<gene>
    <name evidence="6" type="ORF">SASPL_102610</name>
</gene>
<keyword evidence="7" id="KW-1185">Reference proteome</keyword>
<reference evidence="6" key="2">
    <citation type="submission" date="2020-08" db="EMBL/GenBank/DDBJ databases">
        <title>Plant Genome Project.</title>
        <authorList>
            <person name="Zhang R.-G."/>
        </authorList>
    </citation>
    <scope>NUCLEOTIDE SEQUENCE</scope>
    <source>
        <strain evidence="6">Huo1</strain>
        <tissue evidence="6">Leaf</tissue>
    </source>
</reference>
<dbReference type="SFLD" id="SFLDG01152">
    <property type="entry name" value="Main.3:_Omega-_and_Tau-like"/>
    <property type="match status" value="1"/>
</dbReference>
<keyword evidence="2" id="KW-0808">Transferase</keyword>
<dbReference type="GO" id="GO:0006749">
    <property type="term" value="P:glutathione metabolic process"/>
    <property type="evidence" value="ECO:0007669"/>
    <property type="project" value="InterPro"/>
</dbReference>
<dbReference type="PROSITE" id="PS50404">
    <property type="entry name" value="GST_NTER"/>
    <property type="match status" value="1"/>
</dbReference>
<evidence type="ECO:0000256" key="3">
    <source>
        <dbReference type="ARBA" id="ARBA00047960"/>
    </source>
</evidence>
<comment type="catalytic activity">
    <reaction evidence="3">
        <text>RX + glutathione = an S-substituted glutathione + a halide anion + H(+)</text>
        <dbReference type="Rhea" id="RHEA:16437"/>
        <dbReference type="ChEBI" id="CHEBI:15378"/>
        <dbReference type="ChEBI" id="CHEBI:16042"/>
        <dbReference type="ChEBI" id="CHEBI:17792"/>
        <dbReference type="ChEBI" id="CHEBI:57925"/>
        <dbReference type="ChEBI" id="CHEBI:90779"/>
        <dbReference type="EC" id="2.5.1.18"/>
    </reaction>
</comment>
<dbReference type="SUPFAM" id="SSF52833">
    <property type="entry name" value="Thioredoxin-like"/>
    <property type="match status" value="1"/>
</dbReference>
<dbReference type="InterPro" id="IPR004045">
    <property type="entry name" value="Glutathione_S-Trfase_N"/>
</dbReference>
<evidence type="ECO:0000256" key="4">
    <source>
        <dbReference type="RuleBase" id="RU003494"/>
    </source>
</evidence>
<dbReference type="Proteomes" id="UP000298416">
    <property type="component" value="Unassembled WGS sequence"/>
</dbReference>
<feature type="domain" description="GST N-terminal" evidence="5">
    <location>
        <begin position="2"/>
        <end position="81"/>
    </location>
</feature>
<comment type="similarity">
    <text evidence="4">Belongs to the GST superfamily.</text>
</comment>
<dbReference type="SFLD" id="SFLDG00358">
    <property type="entry name" value="Main_(cytGST)"/>
    <property type="match status" value="1"/>
</dbReference>
<protein>
    <recommendedName>
        <fullName evidence="1">glutathione transferase</fullName>
        <ecNumber evidence="1">2.5.1.18</ecNumber>
    </recommendedName>
</protein>
<dbReference type="InterPro" id="IPR004046">
    <property type="entry name" value="GST_C"/>
</dbReference>
<evidence type="ECO:0000313" key="6">
    <source>
        <dbReference type="EMBL" id="KAG6437685.1"/>
    </source>
</evidence>
<dbReference type="SFLD" id="SFLDS00019">
    <property type="entry name" value="Glutathione_Transferase_(cytos"/>
    <property type="match status" value="1"/>
</dbReference>
<dbReference type="Pfam" id="PF02798">
    <property type="entry name" value="GST_N"/>
    <property type="match status" value="1"/>
</dbReference>
<dbReference type="InterPro" id="IPR045074">
    <property type="entry name" value="GST_C_Tau"/>
</dbReference>
<dbReference type="EMBL" id="PNBA02000001">
    <property type="protein sequence ID" value="KAG6437685.1"/>
    <property type="molecule type" value="Genomic_DNA"/>
</dbReference>
<dbReference type="AlphaFoldDB" id="A0A8X8YRI3"/>
<evidence type="ECO:0000313" key="7">
    <source>
        <dbReference type="Proteomes" id="UP000298416"/>
    </source>
</evidence>
<dbReference type="InterPro" id="IPR040079">
    <property type="entry name" value="Glutathione_S-Trfase"/>
</dbReference>
<sequence>MSEVKLFGAWFSPYVKRVEMALNLKGVEYEYIEEDLKNKSPLFLQYNPITKLVPVLVHNGKPIFESTVILEYIDETWEGPSIFPKDPYDRAMSRFWAKFVEDKILENEIKGKKFFGGDNIGLVDYVANYIAFWIPLLQDVVGFHILTQDKFPNIWKWCYELCNDSFVKKNLPEKEKVSSGLKRAVETGSLY</sequence>
<dbReference type="GO" id="GO:0004364">
    <property type="term" value="F:glutathione transferase activity"/>
    <property type="evidence" value="ECO:0007669"/>
    <property type="project" value="UniProtKB-EC"/>
</dbReference>
<evidence type="ECO:0000256" key="1">
    <source>
        <dbReference type="ARBA" id="ARBA00012452"/>
    </source>
</evidence>
<dbReference type="EC" id="2.5.1.18" evidence="1"/>
<dbReference type="GO" id="GO:0005737">
    <property type="term" value="C:cytoplasm"/>
    <property type="evidence" value="ECO:0007669"/>
    <property type="project" value="TreeGrafter"/>
</dbReference>
<proteinExistence type="inferred from homology"/>